<feature type="compositionally biased region" description="Low complexity" evidence="1">
    <location>
        <begin position="49"/>
        <end position="62"/>
    </location>
</feature>
<evidence type="ECO:0000313" key="2">
    <source>
        <dbReference type="EMBL" id="NKE61066.1"/>
    </source>
</evidence>
<sequence>MTGVRRRGYFAAAVAVLGAALLTGLLAAPDRPVDIRLVAPPPPAPETISASATTAVSAVAPVLQPPPPPPPAPPAAAEPPPRQKPPASASSPKPLPPNLFDFLRCDHKYLGVIDLEHCLEWRVGDTKDFCSFLKEQKLQPIDLRSLGFEKLDCH</sequence>
<reference evidence="2 3" key="1">
    <citation type="submission" date="2019-08" db="EMBL/GenBank/DDBJ databases">
        <title>Lentzea from Indian Himalayas.</title>
        <authorList>
            <person name="Mandal S."/>
            <person name="Mallick Gupta A."/>
            <person name="Maiti P.K."/>
            <person name="Sarkar J."/>
            <person name="Mandal S."/>
        </authorList>
    </citation>
    <scope>NUCLEOTIDE SEQUENCE [LARGE SCALE GENOMIC DNA]</scope>
    <source>
        <strain evidence="2 3">PSKA42</strain>
    </source>
</reference>
<gene>
    <name evidence="2" type="ORF">FXN61_31505</name>
</gene>
<dbReference type="RefSeq" id="WP_167977701.1">
    <property type="nucleotide sequence ID" value="NZ_VSRL01000151.1"/>
</dbReference>
<comment type="caution">
    <text evidence="2">The sequence shown here is derived from an EMBL/GenBank/DDBJ whole genome shotgun (WGS) entry which is preliminary data.</text>
</comment>
<dbReference type="Proteomes" id="UP001515943">
    <property type="component" value="Unassembled WGS sequence"/>
</dbReference>
<evidence type="ECO:0000256" key="1">
    <source>
        <dbReference type="SAM" id="MobiDB-lite"/>
    </source>
</evidence>
<proteinExistence type="predicted"/>
<keyword evidence="3" id="KW-1185">Reference proteome</keyword>
<evidence type="ECO:0000313" key="3">
    <source>
        <dbReference type="Proteomes" id="UP001515943"/>
    </source>
</evidence>
<feature type="compositionally biased region" description="Pro residues" evidence="1">
    <location>
        <begin position="63"/>
        <end position="84"/>
    </location>
</feature>
<feature type="region of interest" description="Disordered" evidence="1">
    <location>
        <begin position="44"/>
        <end position="94"/>
    </location>
</feature>
<dbReference type="EMBL" id="VSRL01000151">
    <property type="protein sequence ID" value="NKE61066.1"/>
    <property type="molecule type" value="Genomic_DNA"/>
</dbReference>
<name>A0ABX1FRC3_9PSEU</name>
<protein>
    <submittedName>
        <fullName evidence="2">Uncharacterized protein</fullName>
    </submittedName>
</protein>
<accession>A0ABX1FRC3</accession>
<organism evidence="2 3">
    <name type="scientific">Lentzea indica</name>
    <dbReference type="NCBI Taxonomy" id="2604800"/>
    <lineage>
        <taxon>Bacteria</taxon>
        <taxon>Bacillati</taxon>
        <taxon>Actinomycetota</taxon>
        <taxon>Actinomycetes</taxon>
        <taxon>Pseudonocardiales</taxon>
        <taxon>Pseudonocardiaceae</taxon>
        <taxon>Lentzea</taxon>
    </lineage>
</organism>